<feature type="transmembrane region" description="Helical" evidence="6">
    <location>
        <begin position="86"/>
        <end position="106"/>
    </location>
</feature>
<dbReference type="Gene3D" id="1.20.1250.20">
    <property type="entry name" value="MFS general substrate transporter like domains"/>
    <property type="match status" value="1"/>
</dbReference>
<evidence type="ECO:0000256" key="3">
    <source>
        <dbReference type="ARBA" id="ARBA00022989"/>
    </source>
</evidence>
<organism evidence="8 9">
    <name type="scientific">Coleophoma cylindrospora</name>
    <dbReference type="NCBI Taxonomy" id="1849047"/>
    <lineage>
        <taxon>Eukaryota</taxon>
        <taxon>Fungi</taxon>
        <taxon>Dikarya</taxon>
        <taxon>Ascomycota</taxon>
        <taxon>Pezizomycotina</taxon>
        <taxon>Leotiomycetes</taxon>
        <taxon>Helotiales</taxon>
        <taxon>Dermateaceae</taxon>
        <taxon>Coleophoma</taxon>
    </lineage>
</organism>
<dbReference type="PANTHER" id="PTHR23502">
    <property type="entry name" value="MAJOR FACILITATOR SUPERFAMILY"/>
    <property type="match status" value="1"/>
</dbReference>
<feature type="transmembrane region" description="Helical" evidence="6">
    <location>
        <begin position="412"/>
        <end position="440"/>
    </location>
</feature>
<feature type="transmembrane region" description="Helical" evidence="6">
    <location>
        <begin position="206"/>
        <end position="230"/>
    </location>
</feature>
<sequence>MEPDKDIGPSSPGPDTDVESQAWKETQAAPPPAHLPDERGRDDPSRLTSMASEKPTVIMEWDSPENPENPRNWSFGKRAFHTAIPALYGFVLTIGTSSYVPAIPFVMKEFKISREVALLPLSLYIFGFIIGPLIAAPISELYGRRVVYWSTLPMLLIFTGIASAANNISVLIIFRVLAGIGGSGALAVGAGTIADLWDMQKHGGRAALFFILAPFLGPSLGPLTGAYIIHQYHNNWRFSLWLVLFIGAPLAVAAAFMQETSEARILELKGKARSSKSSRQAGGSRLLLQKLRIAIVRPLEMMFLEPLVAYLSIYTGFAFAMLFSFFGSYNYVFQAVYAFNQRQVGLTFLGIFVGFLFAIVTFGIFDATLYRKAAAKAQGKPAPEHRLYAALLGSFLLPISLFWFAWSPMKGVPWIVPVLAGVPFGWGCLAIFLSATTYLVDVYLSTNGASAIAANGILRYCLGSAFPLFTLQMYTRLDIHWAGTLFAFLSVVLMPVPWVFFWKGKALRARSRYETNDA</sequence>
<evidence type="ECO:0000256" key="1">
    <source>
        <dbReference type="ARBA" id="ARBA00004141"/>
    </source>
</evidence>
<dbReference type="STRING" id="1849047.A0A3D8R0R2"/>
<dbReference type="AlphaFoldDB" id="A0A3D8R0R2"/>
<dbReference type="SUPFAM" id="SSF103473">
    <property type="entry name" value="MFS general substrate transporter"/>
    <property type="match status" value="1"/>
</dbReference>
<keyword evidence="3 6" id="KW-1133">Transmembrane helix</keyword>
<dbReference type="GO" id="GO:0042908">
    <property type="term" value="P:xenobiotic transport"/>
    <property type="evidence" value="ECO:0007669"/>
    <property type="project" value="UniProtKB-ARBA"/>
</dbReference>
<dbReference type="GO" id="GO:0005886">
    <property type="term" value="C:plasma membrane"/>
    <property type="evidence" value="ECO:0007669"/>
    <property type="project" value="TreeGrafter"/>
</dbReference>
<feature type="transmembrane region" description="Helical" evidence="6">
    <location>
        <begin position="118"/>
        <end position="139"/>
    </location>
</feature>
<dbReference type="InterPro" id="IPR011701">
    <property type="entry name" value="MFS"/>
</dbReference>
<comment type="caution">
    <text evidence="8">The sequence shown here is derived from an EMBL/GenBank/DDBJ whole genome shotgun (WGS) entry which is preliminary data.</text>
</comment>
<evidence type="ECO:0000256" key="2">
    <source>
        <dbReference type="ARBA" id="ARBA00022692"/>
    </source>
</evidence>
<reference evidence="8 9" key="1">
    <citation type="journal article" date="2018" name="IMA Fungus">
        <title>IMA Genome-F 9: Draft genome sequence of Annulohypoxylon stygium, Aspergillus mulundensis, Berkeleyomyces basicola (syn. Thielaviopsis basicola), Ceratocystis smalleyi, two Cercospora beticola strains, Coleophoma cylindrospora, Fusarium fracticaudum, Phialophora cf. hyalina, and Morchella septimelata.</title>
        <authorList>
            <person name="Wingfield B.D."/>
            <person name="Bills G.F."/>
            <person name="Dong Y."/>
            <person name="Huang W."/>
            <person name="Nel W.J."/>
            <person name="Swalarsk-Parry B.S."/>
            <person name="Vaghefi N."/>
            <person name="Wilken P.M."/>
            <person name="An Z."/>
            <person name="de Beer Z.W."/>
            <person name="De Vos L."/>
            <person name="Chen L."/>
            <person name="Duong T.A."/>
            <person name="Gao Y."/>
            <person name="Hammerbacher A."/>
            <person name="Kikkert J.R."/>
            <person name="Li Y."/>
            <person name="Li H."/>
            <person name="Li K."/>
            <person name="Li Q."/>
            <person name="Liu X."/>
            <person name="Ma X."/>
            <person name="Naidoo K."/>
            <person name="Pethybridge S.J."/>
            <person name="Sun J."/>
            <person name="Steenkamp E.T."/>
            <person name="van der Nest M.A."/>
            <person name="van Wyk S."/>
            <person name="Wingfield M.J."/>
            <person name="Xiong C."/>
            <person name="Yue Q."/>
            <person name="Zhang X."/>
        </authorList>
    </citation>
    <scope>NUCLEOTIDE SEQUENCE [LARGE SCALE GENOMIC DNA]</scope>
    <source>
        <strain evidence="8 9">BP6252</strain>
    </source>
</reference>
<feature type="transmembrane region" description="Helical" evidence="6">
    <location>
        <begin position="236"/>
        <end position="256"/>
    </location>
</feature>
<feature type="transmembrane region" description="Helical" evidence="6">
    <location>
        <begin position="386"/>
        <end position="406"/>
    </location>
</feature>
<proteinExistence type="predicted"/>
<name>A0A3D8R0R2_9HELO</name>
<evidence type="ECO:0000313" key="8">
    <source>
        <dbReference type="EMBL" id="RDW67627.1"/>
    </source>
</evidence>
<evidence type="ECO:0000256" key="5">
    <source>
        <dbReference type="SAM" id="MobiDB-lite"/>
    </source>
</evidence>
<dbReference type="GO" id="GO:0140115">
    <property type="term" value="P:export across plasma membrane"/>
    <property type="evidence" value="ECO:0007669"/>
    <property type="project" value="UniProtKB-ARBA"/>
</dbReference>
<dbReference type="OrthoDB" id="3936150at2759"/>
<dbReference type="Pfam" id="PF07690">
    <property type="entry name" value="MFS_1"/>
    <property type="match status" value="1"/>
</dbReference>
<dbReference type="PROSITE" id="PS50850">
    <property type="entry name" value="MFS"/>
    <property type="match status" value="1"/>
</dbReference>
<feature type="domain" description="Major facilitator superfamily (MFS) profile" evidence="7">
    <location>
        <begin position="81"/>
        <end position="507"/>
    </location>
</feature>
<evidence type="ECO:0000256" key="6">
    <source>
        <dbReference type="SAM" id="Phobius"/>
    </source>
</evidence>
<accession>A0A3D8R0R2</accession>
<feature type="transmembrane region" description="Helical" evidence="6">
    <location>
        <begin position="171"/>
        <end position="194"/>
    </location>
</feature>
<gene>
    <name evidence="8" type="ORF">BP6252_09023</name>
</gene>
<dbReference type="InterPro" id="IPR020846">
    <property type="entry name" value="MFS_dom"/>
</dbReference>
<evidence type="ECO:0000259" key="7">
    <source>
        <dbReference type="PROSITE" id="PS50850"/>
    </source>
</evidence>
<dbReference type="PROSITE" id="PS00216">
    <property type="entry name" value="SUGAR_TRANSPORT_1"/>
    <property type="match status" value="1"/>
</dbReference>
<feature type="transmembrane region" description="Helical" evidence="6">
    <location>
        <begin position="146"/>
        <end position="165"/>
    </location>
</feature>
<feature type="transmembrane region" description="Helical" evidence="6">
    <location>
        <begin position="346"/>
        <end position="365"/>
    </location>
</feature>
<feature type="transmembrane region" description="Helical" evidence="6">
    <location>
        <begin position="452"/>
        <end position="473"/>
    </location>
</feature>
<dbReference type="InterPro" id="IPR036259">
    <property type="entry name" value="MFS_trans_sf"/>
</dbReference>
<feature type="transmembrane region" description="Helical" evidence="6">
    <location>
        <begin position="307"/>
        <end position="326"/>
    </location>
</feature>
<feature type="transmembrane region" description="Helical" evidence="6">
    <location>
        <begin position="479"/>
        <end position="502"/>
    </location>
</feature>
<comment type="subcellular location">
    <subcellularLocation>
        <location evidence="1">Membrane</location>
        <topology evidence="1">Multi-pass membrane protein</topology>
    </subcellularLocation>
</comment>
<dbReference type="InterPro" id="IPR005829">
    <property type="entry name" value="Sugar_transporter_CS"/>
</dbReference>
<keyword evidence="4 6" id="KW-0472">Membrane</keyword>
<dbReference type="CDD" id="cd17323">
    <property type="entry name" value="MFS_Tpo1_MDR_like"/>
    <property type="match status" value="1"/>
</dbReference>
<evidence type="ECO:0000256" key="4">
    <source>
        <dbReference type="ARBA" id="ARBA00023136"/>
    </source>
</evidence>
<evidence type="ECO:0000313" key="9">
    <source>
        <dbReference type="Proteomes" id="UP000256645"/>
    </source>
</evidence>
<keyword evidence="9" id="KW-1185">Reference proteome</keyword>
<dbReference type="PANTHER" id="PTHR23502:SF182">
    <property type="entry name" value="POLYAMINE TRANSPORTER, PUTATIVE-RELATED"/>
    <property type="match status" value="1"/>
</dbReference>
<feature type="region of interest" description="Disordered" evidence="5">
    <location>
        <begin position="1"/>
        <end position="48"/>
    </location>
</feature>
<keyword evidence="2 6" id="KW-0812">Transmembrane</keyword>
<protein>
    <recommendedName>
        <fullName evidence="7">Major facilitator superfamily (MFS) profile domain-containing protein</fullName>
    </recommendedName>
</protein>
<dbReference type="Proteomes" id="UP000256645">
    <property type="component" value="Unassembled WGS sequence"/>
</dbReference>
<feature type="compositionally biased region" description="Basic and acidic residues" evidence="5">
    <location>
        <begin position="35"/>
        <end position="45"/>
    </location>
</feature>
<dbReference type="EMBL" id="PDLM01000010">
    <property type="protein sequence ID" value="RDW67627.1"/>
    <property type="molecule type" value="Genomic_DNA"/>
</dbReference>
<dbReference type="GO" id="GO:0015606">
    <property type="term" value="F:spermidine transmembrane transporter activity"/>
    <property type="evidence" value="ECO:0007669"/>
    <property type="project" value="TreeGrafter"/>
</dbReference>
<dbReference type="GO" id="GO:0000297">
    <property type="term" value="F:spermine transmembrane transporter activity"/>
    <property type="evidence" value="ECO:0007669"/>
    <property type="project" value="TreeGrafter"/>
</dbReference>